<evidence type="ECO:0000313" key="2">
    <source>
        <dbReference type="Proteomes" id="UP001374584"/>
    </source>
</evidence>
<dbReference type="AlphaFoldDB" id="A0AAN9NTJ6"/>
<proteinExistence type="predicted"/>
<dbReference type="EMBL" id="JAYMYR010000002">
    <property type="protein sequence ID" value="KAK7378205.1"/>
    <property type="molecule type" value="Genomic_DNA"/>
</dbReference>
<sequence>MFLSFSREIMEQPNWIHVFDVFLLFTSSLLRNTKSYSPCHLNTIHKLTSFTTTGLILNSWYCNAKQSKEGKVINE</sequence>
<reference evidence="1 2" key="1">
    <citation type="submission" date="2024-01" db="EMBL/GenBank/DDBJ databases">
        <title>The genomes of 5 underutilized Papilionoideae crops provide insights into root nodulation and disease resistanc.</title>
        <authorList>
            <person name="Jiang F."/>
        </authorList>
    </citation>
    <scope>NUCLEOTIDE SEQUENCE [LARGE SCALE GENOMIC DNA]</scope>
    <source>
        <strain evidence="1">JINMINGXINNONG_FW02</strain>
        <tissue evidence="1">Leaves</tissue>
    </source>
</reference>
<protein>
    <submittedName>
        <fullName evidence="1">Uncharacterized protein</fullName>
    </submittedName>
</protein>
<name>A0AAN9NTJ6_PHACN</name>
<organism evidence="1 2">
    <name type="scientific">Phaseolus coccineus</name>
    <name type="common">Scarlet runner bean</name>
    <name type="synonym">Phaseolus multiflorus</name>
    <dbReference type="NCBI Taxonomy" id="3886"/>
    <lineage>
        <taxon>Eukaryota</taxon>
        <taxon>Viridiplantae</taxon>
        <taxon>Streptophyta</taxon>
        <taxon>Embryophyta</taxon>
        <taxon>Tracheophyta</taxon>
        <taxon>Spermatophyta</taxon>
        <taxon>Magnoliopsida</taxon>
        <taxon>eudicotyledons</taxon>
        <taxon>Gunneridae</taxon>
        <taxon>Pentapetalae</taxon>
        <taxon>rosids</taxon>
        <taxon>fabids</taxon>
        <taxon>Fabales</taxon>
        <taxon>Fabaceae</taxon>
        <taxon>Papilionoideae</taxon>
        <taxon>50 kb inversion clade</taxon>
        <taxon>NPAAA clade</taxon>
        <taxon>indigoferoid/millettioid clade</taxon>
        <taxon>Phaseoleae</taxon>
        <taxon>Phaseolus</taxon>
    </lineage>
</organism>
<gene>
    <name evidence="1" type="ORF">VNO80_03643</name>
</gene>
<evidence type="ECO:0000313" key="1">
    <source>
        <dbReference type="EMBL" id="KAK7378205.1"/>
    </source>
</evidence>
<dbReference type="Proteomes" id="UP001374584">
    <property type="component" value="Unassembled WGS sequence"/>
</dbReference>
<comment type="caution">
    <text evidence="1">The sequence shown here is derived from an EMBL/GenBank/DDBJ whole genome shotgun (WGS) entry which is preliminary data.</text>
</comment>
<keyword evidence="2" id="KW-1185">Reference proteome</keyword>
<accession>A0AAN9NTJ6</accession>